<feature type="compositionally biased region" description="Basic residues" evidence="1">
    <location>
        <begin position="79"/>
        <end position="88"/>
    </location>
</feature>
<sequence>MSGRRAQYDRGEDVGCACTLEGGRGGIAGRPGGHDVVDQDDTAGVNTRVSDEYVTQIAPPFVAGKPSLSGSRTVSVQHLRTRRQTRPA</sequence>
<proteinExistence type="predicted"/>
<accession>A0ABY6VWF3</accession>
<keyword evidence="3" id="KW-1185">Reference proteome</keyword>
<feature type="region of interest" description="Disordered" evidence="1">
    <location>
        <begin position="64"/>
        <end position="88"/>
    </location>
</feature>
<reference evidence="2 3" key="1">
    <citation type="submission" date="2019-08" db="EMBL/GenBank/DDBJ databases">
        <authorList>
            <person name="Peeters C."/>
        </authorList>
    </citation>
    <scope>NUCLEOTIDE SEQUENCE [LARGE SCALE GENOMIC DNA]</scope>
    <source>
        <strain evidence="2 3">LMG 20602</strain>
    </source>
</reference>
<comment type="caution">
    <text evidence="2">The sequence shown here is derived from an EMBL/GenBank/DDBJ whole genome shotgun (WGS) entry which is preliminary data.</text>
</comment>
<gene>
    <name evidence="2" type="ORF">PCA20602_01940</name>
</gene>
<feature type="compositionally biased region" description="Polar residues" evidence="1">
    <location>
        <begin position="68"/>
        <end position="78"/>
    </location>
</feature>
<dbReference type="EMBL" id="CABPRV010000003">
    <property type="protein sequence ID" value="VVD97058.1"/>
    <property type="molecule type" value="Genomic_DNA"/>
</dbReference>
<organism evidence="2 3">
    <name type="scientific">Pandoraea capi</name>
    <dbReference type="NCBI Taxonomy" id="2508286"/>
    <lineage>
        <taxon>Bacteria</taxon>
        <taxon>Pseudomonadati</taxon>
        <taxon>Pseudomonadota</taxon>
        <taxon>Betaproteobacteria</taxon>
        <taxon>Burkholderiales</taxon>
        <taxon>Burkholderiaceae</taxon>
        <taxon>Pandoraea</taxon>
    </lineage>
</organism>
<evidence type="ECO:0000313" key="2">
    <source>
        <dbReference type="EMBL" id="VVD97058.1"/>
    </source>
</evidence>
<dbReference type="Proteomes" id="UP000366065">
    <property type="component" value="Unassembled WGS sequence"/>
</dbReference>
<evidence type="ECO:0000256" key="1">
    <source>
        <dbReference type="SAM" id="MobiDB-lite"/>
    </source>
</evidence>
<name>A0ABY6VWF3_9BURK</name>
<evidence type="ECO:0000313" key="3">
    <source>
        <dbReference type="Proteomes" id="UP000366065"/>
    </source>
</evidence>
<protein>
    <submittedName>
        <fullName evidence="2">Uncharacterized protein</fullName>
    </submittedName>
</protein>